<dbReference type="STRING" id="641691.SAMN05421636_105119"/>
<dbReference type="Proteomes" id="UP000199109">
    <property type="component" value="Unassembled WGS sequence"/>
</dbReference>
<dbReference type="Gene3D" id="3.40.50.300">
    <property type="entry name" value="P-loop containing nucleotide triphosphate hydrolases"/>
    <property type="match status" value="1"/>
</dbReference>
<dbReference type="InterPro" id="IPR000194">
    <property type="entry name" value="ATPase_F1/V1/A1_a/bsu_nucl-bd"/>
</dbReference>
<dbReference type="EC" id="7.1.2.2" evidence="13"/>
<dbReference type="GO" id="GO:0005886">
    <property type="term" value="C:plasma membrane"/>
    <property type="evidence" value="ECO:0007669"/>
    <property type="project" value="UniProtKB-SubCell"/>
</dbReference>
<evidence type="ECO:0000256" key="2">
    <source>
        <dbReference type="ARBA" id="ARBA00008936"/>
    </source>
</evidence>
<dbReference type="InterPro" id="IPR024034">
    <property type="entry name" value="ATPase_F1/V1_b/a_C"/>
</dbReference>
<evidence type="ECO:0000259" key="16">
    <source>
        <dbReference type="Pfam" id="PF02874"/>
    </source>
</evidence>
<feature type="domain" description="ATPase F1/V1/A1 complex alpha/beta subunit N-terminal" evidence="16">
    <location>
        <begin position="17"/>
        <end position="77"/>
    </location>
</feature>
<dbReference type="InterPro" id="IPR005722">
    <property type="entry name" value="ATP_synth_F1_bsu"/>
</dbReference>
<dbReference type="SUPFAM" id="SSF47917">
    <property type="entry name" value="C-terminal domain of alpha and beta subunits of F1 ATP synthase"/>
    <property type="match status" value="1"/>
</dbReference>
<name>A0A1G7D0X3_9FLAO</name>
<reference evidence="18 19" key="1">
    <citation type="submission" date="2016-10" db="EMBL/GenBank/DDBJ databases">
        <authorList>
            <person name="de Groot N.N."/>
        </authorList>
    </citation>
    <scope>NUCLEOTIDE SEQUENCE [LARGE SCALE GENOMIC DNA]</scope>
    <source>
        <strain evidence="18 19">DSM 23421</strain>
    </source>
</reference>
<dbReference type="GO" id="GO:0046961">
    <property type="term" value="F:proton-transporting ATPase activity, rotational mechanism"/>
    <property type="evidence" value="ECO:0007669"/>
    <property type="project" value="InterPro"/>
</dbReference>
<evidence type="ECO:0000256" key="4">
    <source>
        <dbReference type="ARBA" id="ARBA00022475"/>
    </source>
</evidence>
<proteinExistence type="inferred from homology"/>
<evidence type="ECO:0000256" key="1">
    <source>
        <dbReference type="ARBA" id="ARBA00004370"/>
    </source>
</evidence>
<dbReference type="RefSeq" id="WP_091868462.1">
    <property type="nucleotide sequence ID" value="NZ_FNAO01000005.1"/>
</dbReference>
<dbReference type="NCBIfam" id="TIGR01039">
    <property type="entry name" value="atpD"/>
    <property type="match status" value="1"/>
</dbReference>
<dbReference type="Pfam" id="PF00006">
    <property type="entry name" value="ATP-synt_ab"/>
    <property type="match status" value="1"/>
</dbReference>
<dbReference type="InterPro" id="IPR004100">
    <property type="entry name" value="ATPase_F1/V1/A1_a/bsu_N"/>
</dbReference>
<accession>A0A1G7D0X3</accession>
<protein>
    <recommendedName>
        <fullName evidence="13">ATP synthase subunit beta</fullName>
        <ecNumber evidence="13">7.1.2.2</ecNumber>
    </recommendedName>
    <alternativeName>
        <fullName evidence="13">ATP synthase F1 sector subunit beta</fullName>
    </alternativeName>
    <alternativeName>
        <fullName evidence="13">F-ATPase subunit beta</fullName>
    </alternativeName>
</protein>
<dbReference type="FunFam" id="1.10.1140.10:FF:000006">
    <property type="entry name" value="ATP synthase subunit beta"/>
    <property type="match status" value="1"/>
</dbReference>
<evidence type="ECO:0000256" key="7">
    <source>
        <dbReference type="ARBA" id="ARBA00022840"/>
    </source>
</evidence>
<keyword evidence="10 13" id="KW-0472">Membrane</keyword>
<dbReference type="SUPFAM" id="SSF50615">
    <property type="entry name" value="N-terminal domain of alpha and beta subunits of F1 ATP synthase"/>
    <property type="match status" value="1"/>
</dbReference>
<dbReference type="Pfam" id="PF22919">
    <property type="entry name" value="ATP-synt_VA_C"/>
    <property type="match status" value="1"/>
</dbReference>
<comment type="catalytic activity">
    <reaction evidence="13">
        <text>ATP + H2O + 4 H(+)(in) = ADP + phosphate + 5 H(+)(out)</text>
        <dbReference type="Rhea" id="RHEA:57720"/>
        <dbReference type="ChEBI" id="CHEBI:15377"/>
        <dbReference type="ChEBI" id="CHEBI:15378"/>
        <dbReference type="ChEBI" id="CHEBI:30616"/>
        <dbReference type="ChEBI" id="CHEBI:43474"/>
        <dbReference type="ChEBI" id="CHEBI:456216"/>
        <dbReference type="EC" id="7.1.2.2"/>
    </reaction>
</comment>
<dbReference type="GO" id="GO:0045259">
    <property type="term" value="C:proton-transporting ATP synthase complex"/>
    <property type="evidence" value="ECO:0007669"/>
    <property type="project" value="UniProtKB-KW"/>
</dbReference>
<feature type="region of interest" description="Disordered" evidence="14">
    <location>
        <begin position="468"/>
        <end position="488"/>
    </location>
</feature>
<evidence type="ECO:0000256" key="11">
    <source>
        <dbReference type="ARBA" id="ARBA00023196"/>
    </source>
</evidence>
<feature type="compositionally biased region" description="Polar residues" evidence="14">
    <location>
        <begin position="476"/>
        <end position="488"/>
    </location>
</feature>
<evidence type="ECO:0000313" key="18">
    <source>
        <dbReference type="EMBL" id="SDE45179.1"/>
    </source>
</evidence>
<dbReference type="InterPro" id="IPR050053">
    <property type="entry name" value="ATPase_alpha/beta_chains"/>
</dbReference>
<dbReference type="CDD" id="cd18110">
    <property type="entry name" value="ATP-synt_F1_beta_C"/>
    <property type="match status" value="1"/>
</dbReference>
<dbReference type="HAMAP" id="MF_01347">
    <property type="entry name" value="ATP_synth_beta_bact"/>
    <property type="match status" value="1"/>
</dbReference>
<keyword evidence="7 13" id="KW-0067">ATP-binding</keyword>
<dbReference type="AlphaFoldDB" id="A0A1G7D0X3"/>
<dbReference type="Gene3D" id="2.40.10.170">
    <property type="match status" value="1"/>
</dbReference>
<dbReference type="InterPro" id="IPR036121">
    <property type="entry name" value="ATPase_F1/V1/A1_a/bsu_N_sf"/>
</dbReference>
<evidence type="ECO:0000256" key="3">
    <source>
        <dbReference type="ARBA" id="ARBA00022448"/>
    </source>
</evidence>
<keyword evidence="11 13" id="KW-0139">CF(1)</keyword>
<dbReference type="PANTHER" id="PTHR15184">
    <property type="entry name" value="ATP SYNTHASE"/>
    <property type="match status" value="1"/>
</dbReference>
<dbReference type="FunFam" id="3.40.50.300:FF:001630">
    <property type="entry name" value="ATP synthase subunit beta"/>
    <property type="match status" value="1"/>
</dbReference>
<dbReference type="InterPro" id="IPR027417">
    <property type="entry name" value="P-loop_NTPase"/>
</dbReference>
<evidence type="ECO:0000256" key="9">
    <source>
        <dbReference type="ARBA" id="ARBA00023065"/>
    </source>
</evidence>
<dbReference type="NCBIfam" id="TIGR03305">
    <property type="entry name" value="alt_F1F0_F1_bet"/>
    <property type="match status" value="1"/>
</dbReference>
<dbReference type="InterPro" id="IPR055190">
    <property type="entry name" value="ATP-synt_VA_C"/>
</dbReference>
<dbReference type="GO" id="GO:0046933">
    <property type="term" value="F:proton-transporting ATP synthase activity, rotational mechanism"/>
    <property type="evidence" value="ECO:0007669"/>
    <property type="project" value="UniProtKB-UniRule"/>
</dbReference>
<gene>
    <name evidence="13" type="primary">atpD</name>
    <name evidence="18" type="ORF">SAMN05421636_105119</name>
</gene>
<evidence type="ECO:0000256" key="5">
    <source>
        <dbReference type="ARBA" id="ARBA00022741"/>
    </source>
</evidence>
<dbReference type="SUPFAM" id="SSF52540">
    <property type="entry name" value="P-loop containing nucleoside triphosphate hydrolases"/>
    <property type="match status" value="1"/>
</dbReference>
<sequence>MAGTIKDIDSKLLLGKVVAVRGSVVDIWFDTDLPSINTLIHTGSNNEIAVEVLSQLDDHRVRGIALTPTQGLARGMMAETFGDQLTVPVGNEIMGRMFDVFGNTIDHGTPLPKLQRNNIHQLPPPLARRSTKSEIFETGIKAIDVMVPLQHGGNAGLFGGAGVGKTVLLTEMIHNMVGYHQGISMFCGIGERCREGHELYHDMKKADVLKNMVMMFGQMNEPPGARFRVGHAALTMAEYFRDTEHRDVLLLIDNVFRFIQAGMEVSGLMGQMPSRLGYQPTLGTELSKLEERIANTDTGAITSIQAVYVPADDLTDPAAVHTFSHLSASITLSRKRAGEGLFPAIDLLQSSSKMATPGIIGDRHYSILQQVRQTLAQYEDLKDIIAMLGLEQLSVNDRNIVNRARRLERFFTQPFFTTEQFSGLKGKGVRLADALKGCERILSDEFKDLPESAFYMVGTLEEVLEKAKKEQHKENTATVQTEKQSVEA</sequence>
<keyword evidence="6 13" id="KW-0375">Hydrogen ion transport</keyword>
<evidence type="ECO:0000256" key="14">
    <source>
        <dbReference type="SAM" id="MobiDB-lite"/>
    </source>
</evidence>
<comment type="subcellular location">
    <subcellularLocation>
        <location evidence="13">Cell membrane</location>
        <topology evidence="13">Peripheral membrane protein</topology>
    </subcellularLocation>
    <subcellularLocation>
        <location evidence="1">Membrane</location>
    </subcellularLocation>
</comment>
<keyword evidence="8 13" id="KW-1278">Translocase</keyword>
<keyword evidence="4 13" id="KW-1003">Cell membrane</keyword>
<evidence type="ECO:0000256" key="13">
    <source>
        <dbReference type="HAMAP-Rule" id="MF_01347"/>
    </source>
</evidence>
<keyword evidence="19" id="KW-1185">Reference proteome</keyword>
<evidence type="ECO:0000256" key="8">
    <source>
        <dbReference type="ARBA" id="ARBA00022967"/>
    </source>
</evidence>
<evidence type="ECO:0000259" key="15">
    <source>
        <dbReference type="Pfam" id="PF00006"/>
    </source>
</evidence>
<dbReference type="EMBL" id="FNAO01000005">
    <property type="protein sequence ID" value="SDE45179.1"/>
    <property type="molecule type" value="Genomic_DNA"/>
</dbReference>
<evidence type="ECO:0000256" key="12">
    <source>
        <dbReference type="ARBA" id="ARBA00023310"/>
    </source>
</evidence>
<dbReference type="GO" id="GO:0005524">
    <property type="term" value="F:ATP binding"/>
    <property type="evidence" value="ECO:0007669"/>
    <property type="project" value="UniProtKB-UniRule"/>
</dbReference>
<organism evidence="18 19">
    <name type="scientific">Pricia antarctica</name>
    <dbReference type="NCBI Taxonomy" id="641691"/>
    <lineage>
        <taxon>Bacteria</taxon>
        <taxon>Pseudomonadati</taxon>
        <taxon>Bacteroidota</taxon>
        <taxon>Flavobacteriia</taxon>
        <taxon>Flavobacteriales</taxon>
        <taxon>Flavobacteriaceae</taxon>
        <taxon>Pricia</taxon>
    </lineage>
</organism>
<feature type="domain" description="ATPase F1/V1/A1 complex alpha/beta subunit nucleotide-binding" evidence="15">
    <location>
        <begin position="139"/>
        <end position="352"/>
    </location>
</feature>
<dbReference type="InterPro" id="IPR017691">
    <property type="entry name" value="Alt_ATPase_F1_bsu"/>
</dbReference>
<evidence type="ECO:0000256" key="6">
    <source>
        <dbReference type="ARBA" id="ARBA00022781"/>
    </source>
</evidence>
<keyword evidence="12 13" id="KW-0066">ATP synthesis</keyword>
<dbReference type="CDD" id="cd18115">
    <property type="entry name" value="ATP-synt_F1_beta_N"/>
    <property type="match status" value="1"/>
</dbReference>
<evidence type="ECO:0000256" key="10">
    <source>
        <dbReference type="ARBA" id="ARBA00023136"/>
    </source>
</evidence>
<keyword evidence="9 13" id="KW-0406">Ion transport</keyword>
<comment type="function">
    <text evidence="13">Produces ATP from ADP in the presence of a proton gradient across the membrane. The catalytic sites are hosted primarily by the beta subunits.</text>
</comment>
<dbReference type="OrthoDB" id="9802718at2"/>
<dbReference type="CDD" id="cd01133">
    <property type="entry name" value="F1-ATPase_beta_CD"/>
    <property type="match status" value="1"/>
</dbReference>
<comment type="similarity">
    <text evidence="2 13">Belongs to the ATPase alpha/beta chains family.</text>
</comment>
<evidence type="ECO:0000259" key="17">
    <source>
        <dbReference type="Pfam" id="PF22919"/>
    </source>
</evidence>
<keyword evidence="3 13" id="KW-0813">Transport</keyword>
<feature type="domain" description="ATP synthase A/B type C-terminal" evidence="17">
    <location>
        <begin position="358"/>
        <end position="426"/>
    </location>
</feature>
<dbReference type="Gene3D" id="1.10.1140.10">
    <property type="entry name" value="Bovine Mitochondrial F1-atpase, Atp Synthase Beta Chain, Chain D, domain 3"/>
    <property type="match status" value="1"/>
</dbReference>
<evidence type="ECO:0000313" key="19">
    <source>
        <dbReference type="Proteomes" id="UP000199109"/>
    </source>
</evidence>
<keyword evidence="5 13" id="KW-0547">Nucleotide-binding</keyword>
<dbReference type="PANTHER" id="PTHR15184:SF71">
    <property type="entry name" value="ATP SYNTHASE SUBUNIT BETA, MITOCHONDRIAL"/>
    <property type="match status" value="1"/>
</dbReference>
<dbReference type="Pfam" id="PF02874">
    <property type="entry name" value="ATP-synt_ab_N"/>
    <property type="match status" value="1"/>
</dbReference>
<feature type="binding site" evidence="13">
    <location>
        <begin position="159"/>
        <end position="166"/>
    </location>
    <ligand>
        <name>ATP</name>
        <dbReference type="ChEBI" id="CHEBI:30616"/>
    </ligand>
</feature>